<dbReference type="KEGG" id="sxa:FMM02_02155"/>
<keyword evidence="2" id="KW-1185">Reference proteome</keyword>
<name>A0A516IPQ8_9SPHN</name>
<dbReference type="RefSeq" id="WP_147493327.1">
    <property type="nucleotide sequence ID" value="NZ_CP041659.1"/>
</dbReference>
<dbReference type="Proteomes" id="UP000321857">
    <property type="component" value="Chromosome"/>
</dbReference>
<dbReference type="EMBL" id="CP041659">
    <property type="protein sequence ID" value="QDP18867.1"/>
    <property type="molecule type" value="Genomic_DNA"/>
</dbReference>
<gene>
    <name evidence="1" type="ORF">FMM02_02155</name>
</gene>
<dbReference type="OrthoDB" id="5144363at2"/>
<evidence type="ECO:0000313" key="1">
    <source>
        <dbReference type="EMBL" id="QDP18867.1"/>
    </source>
</evidence>
<sequence length="186" mass="19648">MASSADARDDAVAAPALTASTAPETLASRLARLDRAVLRWQDASTLAVAHAAAEEARNIVVGAHGPFYGDADRNGEVGGASPVGILPGLKGEAGLAGPNENRCVNADVLGGEWSNPALRWSQLENAIARWRPEANSFPSLPSHPQRVVGWASLTLGSASLDDAREYARHARLHVDFSLRALHDCDR</sequence>
<proteinExistence type="predicted"/>
<dbReference type="AlphaFoldDB" id="A0A516IPQ8"/>
<organism evidence="1 2">
    <name type="scientific">Sphingomonas xanthus</name>
    <dbReference type="NCBI Taxonomy" id="2594473"/>
    <lineage>
        <taxon>Bacteria</taxon>
        <taxon>Pseudomonadati</taxon>
        <taxon>Pseudomonadota</taxon>
        <taxon>Alphaproteobacteria</taxon>
        <taxon>Sphingomonadales</taxon>
        <taxon>Sphingomonadaceae</taxon>
        <taxon>Sphingomonas</taxon>
    </lineage>
</organism>
<evidence type="ECO:0000313" key="2">
    <source>
        <dbReference type="Proteomes" id="UP000321857"/>
    </source>
</evidence>
<accession>A0A516IPQ8</accession>
<protein>
    <submittedName>
        <fullName evidence="1">Uncharacterized protein</fullName>
    </submittedName>
</protein>
<reference evidence="1 2" key="1">
    <citation type="submission" date="2019-07" db="EMBL/GenBank/DDBJ databases">
        <title>Sphingomonas AE3 Genome sequencing and assembly.</title>
        <authorList>
            <person name="Kim H."/>
        </authorList>
    </citation>
    <scope>NUCLEOTIDE SEQUENCE [LARGE SCALE GENOMIC DNA]</scope>
    <source>
        <strain evidence="1 2">AE3</strain>
    </source>
</reference>